<comment type="caution">
    <text evidence="1">The sequence shown here is derived from an EMBL/GenBank/DDBJ whole genome shotgun (WGS) entry which is preliminary data.</text>
</comment>
<dbReference type="Proteomes" id="UP000244488">
    <property type="component" value="Unassembled WGS sequence"/>
</dbReference>
<gene>
    <name evidence="1" type="ORF">TGBR9_384060</name>
</gene>
<reference evidence="1 2" key="1">
    <citation type="journal article" date="2016" name="Nat. Commun.">
        <title>Local admixture of amplified and diversified secreted pathogenesis determinants shapes mosaic Toxoplasma gondii genomes.</title>
        <authorList>
            <person name="Lorenzi H."/>
            <person name="Khan A."/>
            <person name="Behnke M.S."/>
            <person name="Namasivayam S."/>
            <person name="Swapna L.S."/>
            <person name="Hadjithomas M."/>
            <person name="Karamycheva S."/>
            <person name="Pinney D."/>
            <person name="Brunk B.P."/>
            <person name="Ajioka J.W."/>
            <person name="Ajzenberg D."/>
            <person name="Boothroyd J.C."/>
            <person name="Boyle J.P."/>
            <person name="Darde M.L."/>
            <person name="Diaz-Miranda M.A."/>
            <person name="Dubey J.P."/>
            <person name="Fritz H.M."/>
            <person name="Gennari S.M."/>
            <person name="Gregory B.D."/>
            <person name="Kim K."/>
            <person name="Saeij J.P."/>
            <person name="Su C."/>
            <person name="White M.W."/>
            <person name="Zhu X.Q."/>
            <person name="Howe D.K."/>
            <person name="Rosenthal B.M."/>
            <person name="Grigg M.E."/>
            <person name="Parkinson J."/>
            <person name="Liu L."/>
            <person name="Kissinger J.C."/>
            <person name="Roos D.S."/>
            <person name="Sibley L.D."/>
        </authorList>
    </citation>
    <scope>NUCLEOTIDE SEQUENCE [LARGE SCALE GENOMIC DNA]</scope>
    <source>
        <strain evidence="1 2">TgCATBr9</strain>
    </source>
</reference>
<name>A0A2T6IJJ5_TOXGO</name>
<organism evidence="1 2">
    <name type="scientific">Toxoplasma gondii TgCATBr9</name>
    <dbReference type="NCBI Taxonomy" id="943120"/>
    <lineage>
        <taxon>Eukaryota</taxon>
        <taxon>Sar</taxon>
        <taxon>Alveolata</taxon>
        <taxon>Apicomplexa</taxon>
        <taxon>Conoidasida</taxon>
        <taxon>Coccidia</taxon>
        <taxon>Eucoccidiorida</taxon>
        <taxon>Eimeriorina</taxon>
        <taxon>Sarcocystidae</taxon>
        <taxon>Toxoplasma</taxon>
    </lineage>
</organism>
<evidence type="ECO:0000313" key="1">
    <source>
        <dbReference type="EMBL" id="PUA85509.1"/>
    </source>
</evidence>
<dbReference type="VEuPathDB" id="ToxoDB:TGBR9_384060"/>
<protein>
    <submittedName>
        <fullName evidence="1">Uncharacterized protein</fullName>
    </submittedName>
</protein>
<dbReference type="AlphaFoldDB" id="A0A2T6IJJ5"/>
<dbReference type="EMBL" id="AFHV02002742">
    <property type="protein sequence ID" value="PUA85509.1"/>
    <property type="molecule type" value="Genomic_DNA"/>
</dbReference>
<evidence type="ECO:0000313" key="2">
    <source>
        <dbReference type="Proteomes" id="UP000244488"/>
    </source>
</evidence>
<accession>A0A2T6IJJ5</accession>
<proteinExistence type="predicted"/>
<sequence length="113" mass="12641">MAACSIESQRTENCLQITHDIQVISVPMCPVENKHGHLLELLPPRPLVVLHLCRGDAERSRTGLLSSRKTHPGGDLMLYDADTCIHRFRSRILGSVNVLPHGSGWRQTEHQIS</sequence>